<dbReference type="AlphaFoldDB" id="A0A8J7LML1"/>
<dbReference type="EMBL" id="JAELVQ010000006">
    <property type="protein sequence ID" value="MBJ6367689.1"/>
    <property type="molecule type" value="Genomic_DNA"/>
</dbReference>
<evidence type="ECO:0000313" key="2">
    <source>
        <dbReference type="Proteomes" id="UP000610931"/>
    </source>
</evidence>
<dbReference type="Proteomes" id="UP000610931">
    <property type="component" value="Unassembled WGS sequence"/>
</dbReference>
<accession>A0A8J7LML1</accession>
<sequence>MDLLEQVFNSLSADVKTEAEKYLTEFLSTVDPNLPAKIKIFYDEALERNMVN</sequence>
<organism evidence="1 2">
    <name type="scientific">Snuella sedimenti</name>
    <dbReference type="NCBI Taxonomy" id="2798802"/>
    <lineage>
        <taxon>Bacteria</taxon>
        <taxon>Pseudomonadati</taxon>
        <taxon>Bacteroidota</taxon>
        <taxon>Flavobacteriia</taxon>
        <taxon>Flavobacteriales</taxon>
        <taxon>Flavobacteriaceae</taxon>
        <taxon>Snuella</taxon>
    </lineage>
</organism>
<reference evidence="1" key="1">
    <citation type="submission" date="2020-12" db="EMBL/GenBank/DDBJ databases">
        <title>Snuella sp. nov., isolated from sediment in Incheon.</title>
        <authorList>
            <person name="Kim W."/>
        </authorList>
    </citation>
    <scope>NUCLEOTIDE SEQUENCE</scope>
    <source>
        <strain evidence="1">CAU 1569</strain>
    </source>
</reference>
<keyword evidence="2" id="KW-1185">Reference proteome</keyword>
<protein>
    <submittedName>
        <fullName evidence="1">Uncharacterized protein</fullName>
    </submittedName>
</protein>
<evidence type="ECO:0000313" key="1">
    <source>
        <dbReference type="EMBL" id="MBJ6367689.1"/>
    </source>
</evidence>
<gene>
    <name evidence="1" type="ORF">JF259_06285</name>
</gene>
<proteinExistence type="predicted"/>
<dbReference type="RefSeq" id="WP_199114459.1">
    <property type="nucleotide sequence ID" value="NZ_JAELVQ010000006.1"/>
</dbReference>
<name>A0A8J7LML1_9FLAO</name>
<comment type="caution">
    <text evidence="1">The sequence shown here is derived from an EMBL/GenBank/DDBJ whole genome shotgun (WGS) entry which is preliminary data.</text>
</comment>